<dbReference type="STRING" id="2512241.A0A553HRF7"/>
<protein>
    <submittedName>
        <fullName evidence="3">Uncharacterized protein</fullName>
    </submittedName>
</protein>
<evidence type="ECO:0000256" key="1">
    <source>
        <dbReference type="ARBA" id="ARBA00022857"/>
    </source>
</evidence>
<dbReference type="EMBL" id="VFLP01000054">
    <property type="protein sequence ID" value="TRX90539.1"/>
    <property type="molecule type" value="Genomic_DNA"/>
</dbReference>
<evidence type="ECO:0000313" key="4">
    <source>
        <dbReference type="Proteomes" id="UP000319160"/>
    </source>
</evidence>
<dbReference type="Pfam" id="PF13561">
    <property type="entry name" value="adh_short_C2"/>
    <property type="match status" value="1"/>
</dbReference>
<dbReference type="Proteomes" id="UP000319160">
    <property type="component" value="Unassembled WGS sequence"/>
</dbReference>
<sequence>MTPQPRLQGKVAIVTGGASGFGKGIATKFVAEGAQVLIADLSDEAGQGVAKELGCAFTVGDVTKREDWERLLKEAVDKFGKLDIVVNNAGTTYSNKATEEVTDAEFDRVMSVNVKSIYLSTNVIVPYFVKNKSPGSFIQIASTAGVRPRPRLTWYNASKAAVINATKSMAVEYGPQQVRFNSVSPVIGSTGMTHLFIGMADTPENRKAFESTVPLGRGSTPADVAGACCYLASDEAAFITGINLEVDGGRWIHDLQIAHIVSEAGEYHENSDFDSLSSFSSNSHLVNTPPSTETVPESIHDTSSMSSYSNSSAFTIRNLVTSVPEPGNTYKIVEVNSERAIALVRGRLTLVLDAGTRGGWQWDCEEHPDGWIGFRDAVSGRYLGHDNNGGYIAQASKLDAWESFVLRRRAAGGYNLCVKYGHKLKPMGISESDGPTPKLVDAKNSLEVARWEFYKV</sequence>
<dbReference type="AlphaFoldDB" id="A0A553HRF7"/>
<dbReference type="InterPro" id="IPR008999">
    <property type="entry name" value="Actin-crosslinking"/>
</dbReference>
<evidence type="ECO:0000256" key="2">
    <source>
        <dbReference type="ARBA" id="ARBA00023002"/>
    </source>
</evidence>
<evidence type="ECO:0000313" key="3">
    <source>
        <dbReference type="EMBL" id="TRX90539.1"/>
    </source>
</evidence>
<dbReference type="InterPro" id="IPR002347">
    <property type="entry name" value="SDR_fam"/>
</dbReference>
<gene>
    <name evidence="3" type="ORF">FHL15_008512</name>
</gene>
<dbReference type="FunFam" id="3.40.50.720:FF:000084">
    <property type="entry name" value="Short-chain dehydrogenase reductase"/>
    <property type="match status" value="1"/>
</dbReference>
<keyword evidence="1" id="KW-0521">NADP</keyword>
<dbReference type="InterPro" id="IPR036291">
    <property type="entry name" value="NAD(P)-bd_dom_sf"/>
</dbReference>
<dbReference type="PRINTS" id="PR00081">
    <property type="entry name" value="GDHRDH"/>
</dbReference>
<dbReference type="PANTHER" id="PTHR43639:SF5">
    <property type="entry name" value="OXIDOREDUCTASE, SHORT-CHAIN DEHYDROGENASE_REDUCTASE FAMILY (AFU_ORTHOLOGUE AFUA_6G09140)"/>
    <property type="match status" value="1"/>
</dbReference>
<name>A0A553HRF7_9PEZI</name>
<dbReference type="OrthoDB" id="294295at2759"/>
<dbReference type="PANTHER" id="PTHR43639">
    <property type="entry name" value="OXIDOREDUCTASE, SHORT-CHAIN DEHYDROGENASE/REDUCTASE FAMILY (AFU_ORTHOLOGUE AFUA_5G02870)"/>
    <property type="match status" value="1"/>
</dbReference>
<comment type="caution">
    <text evidence="3">The sequence shown here is derived from an EMBL/GenBank/DDBJ whole genome shotgun (WGS) entry which is preliminary data.</text>
</comment>
<keyword evidence="4" id="KW-1185">Reference proteome</keyword>
<dbReference type="Gene3D" id="3.40.50.720">
    <property type="entry name" value="NAD(P)-binding Rossmann-like Domain"/>
    <property type="match status" value="1"/>
</dbReference>
<dbReference type="Gene3D" id="2.80.10.50">
    <property type="match status" value="1"/>
</dbReference>
<dbReference type="NCBIfam" id="NF005559">
    <property type="entry name" value="PRK07231.1"/>
    <property type="match status" value="1"/>
</dbReference>
<reference evidence="4" key="1">
    <citation type="submission" date="2019-06" db="EMBL/GenBank/DDBJ databases">
        <title>Draft genome sequence of the griseofulvin-producing fungus Xylaria cubensis strain G536.</title>
        <authorList>
            <person name="Mead M.E."/>
            <person name="Raja H.A."/>
            <person name="Steenwyk J.L."/>
            <person name="Knowles S.L."/>
            <person name="Oberlies N.H."/>
            <person name="Rokas A."/>
        </authorList>
    </citation>
    <scope>NUCLEOTIDE SEQUENCE [LARGE SCALE GENOMIC DNA]</scope>
    <source>
        <strain evidence="4">G536</strain>
    </source>
</reference>
<keyword evidence="2" id="KW-0560">Oxidoreductase</keyword>
<dbReference type="SUPFAM" id="SSF51735">
    <property type="entry name" value="NAD(P)-binding Rossmann-fold domains"/>
    <property type="match status" value="1"/>
</dbReference>
<accession>A0A553HRF7</accession>
<organism evidence="3 4">
    <name type="scientific">Xylaria flabelliformis</name>
    <dbReference type="NCBI Taxonomy" id="2512241"/>
    <lineage>
        <taxon>Eukaryota</taxon>
        <taxon>Fungi</taxon>
        <taxon>Dikarya</taxon>
        <taxon>Ascomycota</taxon>
        <taxon>Pezizomycotina</taxon>
        <taxon>Sordariomycetes</taxon>
        <taxon>Xylariomycetidae</taxon>
        <taxon>Xylariales</taxon>
        <taxon>Xylariaceae</taxon>
        <taxon>Xylaria</taxon>
    </lineage>
</organism>
<dbReference type="PRINTS" id="PR00080">
    <property type="entry name" value="SDRFAMILY"/>
</dbReference>
<dbReference type="GO" id="GO:0016491">
    <property type="term" value="F:oxidoreductase activity"/>
    <property type="evidence" value="ECO:0007669"/>
    <property type="project" value="UniProtKB-KW"/>
</dbReference>
<proteinExistence type="predicted"/>
<dbReference type="CDD" id="cd00257">
    <property type="entry name" value="beta-trefoil_FSCN-like"/>
    <property type="match status" value="1"/>
</dbReference>
<dbReference type="SUPFAM" id="SSF50405">
    <property type="entry name" value="Actin-crosslinking proteins"/>
    <property type="match status" value="1"/>
</dbReference>